<dbReference type="AlphaFoldDB" id="A0A8J3FP48"/>
<organism evidence="2 3">
    <name type="scientific">Mangrovihabitans endophyticus</name>
    <dbReference type="NCBI Taxonomy" id="1751298"/>
    <lineage>
        <taxon>Bacteria</taxon>
        <taxon>Bacillati</taxon>
        <taxon>Actinomycetota</taxon>
        <taxon>Actinomycetes</taxon>
        <taxon>Micromonosporales</taxon>
        <taxon>Micromonosporaceae</taxon>
        <taxon>Mangrovihabitans</taxon>
    </lineage>
</organism>
<reference evidence="2" key="1">
    <citation type="journal article" date="2014" name="Int. J. Syst. Evol. Microbiol.">
        <title>Complete genome sequence of Corynebacterium casei LMG S-19264T (=DSM 44701T), isolated from a smear-ripened cheese.</title>
        <authorList>
            <consortium name="US DOE Joint Genome Institute (JGI-PGF)"/>
            <person name="Walter F."/>
            <person name="Albersmeier A."/>
            <person name="Kalinowski J."/>
            <person name="Ruckert C."/>
        </authorList>
    </citation>
    <scope>NUCLEOTIDE SEQUENCE</scope>
    <source>
        <strain evidence="2">CGMCC 4.7299</strain>
    </source>
</reference>
<proteinExistence type="predicted"/>
<gene>
    <name evidence="2" type="ORF">GCM10012284_28250</name>
</gene>
<protein>
    <submittedName>
        <fullName evidence="2">Uncharacterized protein</fullName>
    </submittedName>
</protein>
<feature type="compositionally biased region" description="Low complexity" evidence="1">
    <location>
        <begin position="28"/>
        <end position="44"/>
    </location>
</feature>
<keyword evidence="3" id="KW-1185">Reference proteome</keyword>
<dbReference type="Proteomes" id="UP000656042">
    <property type="component" value="Unassembled WGS sequence"/>
</dbReference>
<evidence type="ECO:0000313" key="3">
    <source>
        <dbReference type="Proteomes" id="UP000656042"/>
    </source>
</evidence>
<comment type="caution">
    <text evidence="2">The sequence shown here is derived from an EMBL/GenBank/DDBJ whole genome shotgun (WGS) entry which is preliminary data.</text>
</comment>
<accession>A0A8J3FP48</accession>
<evidence type="ECO:0000256" key="1">
    <source>
        <dbReference type="SAM" id="MobiDB-lite"/>
    </source>
</evidence>
<feature type="region of interest" description="Disordered" evidence="1">
    <location>
        <begin position="1"/>
        <end position="60"/>
    </location>
</feature>
<name>A0A8J3FP48_9ACTN</name>
<feature type="compositionally biased region" description="Basic and acidic residues" evidence="1">
    <location>
        <begin position="16"/>
        <end position="25"/>
    </location>
</feature>
<sequence>MRSGGRIGSPLPGHPVPHELGERAVRCRAMGGAATRGTAMDGTASKGTASKGMGRGTELHGDHRRAKWQMVNAHHVRHPGDGRSFIRGRIYG</sequence>
<reference evidence="2" key="2">
    <citation type="submission" date="2020-09" db="EMBL/GenBank/DDBJ databases">
        <authorList>
            <person name="Sun Q."/>
            <person name="Zhou Y."/>
        </authorList>
    </citation>
    <scope>NUCLEOTIDE SEQUENCE</scope>
    <source>
        <strain evidence="2">CGMCC 4.7299</strain>
    </source>
</reference>
<dbReference type="EMBL" id="BMMX01000010">
    <property type="protein sequence ID" value="GGK92724.1"/>
    <property type="molecule type" value="Genomic_DNA"/>
</dbReference>
<evidence type="ECO:0000313" key="2">
    <source>
        <dbReference type="EMBL" id="GGK92724.1"/>
    </source>
</evidence>